<evidence type="ECO:0000259" key="1">
    <source>
        <dbReference type="Pfam" id="PF00294"/>
    </source>
</evidence>
<dbReference type="AlphaFoldDB" id="A0A381PWC3"/>
<organism evidence="2">
    <name type="scientific">marine metagenome</name>
    <dbReference type="NCBI Taxonomy" id="408172"/>
    <lineage>
        <taxon>unclassified sequences</taxon>
        <taxon>metagenomes</taxon>
        <taxon>ecological metagenomes</taxon>
    </lineage>
</organism>
<dbReference type="EMBL" id="UINC01001118">
    <property type="protein sequence ID" value="SUZ71361.1"/>
    <property type="molecule type" value="Genomic_DNA"/>
</dbReference>
<feature type="domain" description="Carbohydrate kinase PfkB" evidence="1">
    <location>
        <begin position="58"/>
        <end position="295"/>
    </location>
</feature>
<dbReference type="InterPro" id="IPR029056">
    <property type="entry name" value="Ribokinase-like"/>
</dbReference>
<sequence length="317" mass="33580">MQHLNRDQTPDPSPGGTVVCFGVLSYLQLMVVDQVPVHNGGTPIRQLNDSYGDDAGIVAGMLHQWGQDTEFIPSAVGDDEPGRKVAATLDSLGVPVQVVVNPAVATVAELSIADPSGARTYFYQRTSELLATLDAADLAALESAAYLYVDWYDGDHILRPMQAASRLGIPVFVNLEDQYANTELLAKLNPYVTVCQVSDDNAEQVDNMESISNGLLRAGMGTVLVTGGSRGCLVADATRKARVRALGLDVVDGNGAGSCFSAAFIYGSLRGWDLERCARFATAQASLKCGTPGYQVAPVAEGERLAATLRVDATKPT</sequence>
<evidence type="ECO:0000313" key="2">
    <source>
        <dbReference type="EMBL" id="SUZ71361.1"/>
    </source>
</evidence>
<dbReference type="PANTHER" id="PTHR42774">
    <property type="entry name" value="PHOSPHOTRANSFERASE SYSTEM TRANSPORT PROTEIN"/>
    <property type="match status" value="1"/>
</dbReference>
<dbReference type="InterPro" id="IPR052562">
    <property type="entry name" value="Ketohexokinase-related"/>
</dbReference>
<name>A0A381PWC3_9ZZZZ</name>
<protein>
    <recommendedName>
        <fullName evidence="1">Carbohydrate kinase PfkB domain-containing protein</fullName>
    </recommendedName>
</protein>
<accession>A0A381PWC3</accession>
<dbReference type="Gene3D" id="3.40.1190.20">
    <property type="match status" value="1"/>
</dbReference>
<proteinExistence type="predicted"/>
<dbReference type="PANTHER" id="PTHR42774:SF3">
    <property type="entry name" value="KETOHEXOKINASE"/>
    <property type="match status" value="1"/>
</dbReference>
<reference evidence="2" key="1">
    <citation type="submission" date="2018-05" db="EMBL/GenBank/DDBJ databases">
        <authorList>
            <person name="Lanie J.A."/>
            <person name="Ng W.-L."/>
            <person name="Kazmierczak K.M."/>
            <person name="Andrzejewski T.M."/>
            <person name="Davidsen T.M."/>
            <person name="Wayne K.J."/>
            <person name="Tettelin H."/>
            <person name="Glass J.I."/>
            <person name="Rusch D."/>
            <person name="Podicherti R."/>
            <person name="Tsui H.-C.T."/>
            <person name="Winkler M.E."/>
        </authorList>
    </citation>
    <scope>NUCLEOTIDE SEQUENCE</scope>
</reference>
<dbReference type="Pfam" id="PF00294">
    <property type="entry name" value="PfkB"/>
    <property type="match status" value="1"/>
</dbReference>
<dbReference type="InterPro" id="IPR011611">
    <property type="entry name" value="PfkB_dom"/>
</dbReference>
<dbReference type="SUPFAM" id="SSF53613">
    <property type="entry name" value="Ribokinase-like"/>
    <property type="match status" value="1"/>
</dbReference>
<gene>
    <name evidence="2" type="ORF">METZ01_LOCUS24215</name>
</gene>